<evidence type="ECO:0000259" key="3">
    <source>
        <dbReference type="Pfam" id="PF00850"/>
    </source>
</evidence>
<dbReference type="PANTHER" id="PTHR10625">
    <property type="entry name" value="HISTONE DEACETYLASE HDAC1-RELATED"/>
    <property type="match status" value="1"/>
</dbReference>
<gene>
    <name evidence="5" type="ORF">CH378_00110</name>
    <name evidence="4" type="ORF">EFP84_16440</name>
</gene>
<evidence type="ECO:0000313" key="4">
    <source>
        <dbReference type="EMBL" id="AYV56931.1"/>
    </source>
</evidence>
<dbReference type="InterPro" id="IPR000286">
    <property type="entry name" value="HDACs"/>
</dbReference>
<dbReference type="EMBL" id="NPDP01000001">
    <property type="protein sequence ID" value="PJZ31660.1"/>
    <property type="molecule type" value="Genomic_DNA"/>
</dbReference>
<dbReference type="GO" id="GO:0004407">
    <property type="term" value="F:histone deacetylase activity"/>
    <property type="evidence" value="ECO:0007669"/>
    <property type="project" value="InterPro"/>
</dbReference>
<dbReference type="InterPro" id="IPR023696">
    <property type="entry name" value="Ureohydrolase_dom_sf"/>
</dbReference>
<dbReference type="Proteomes" id="UP000276407">
    <property type="component" value="Chromosome 1"/>
</dbReference>
<accession>A0A2M9XWC6</accession>
<dbReference type="AlphaFoldDB" id="A0A2M9XWC6"/>
<proteinExistence type="inferred from homology"/>
<dbReference type="Gene3D" id="3.40.800.20">
    <property type="entry name" value="Histone deacetylase domain"/>
    <property type="match status" value="1"/>
</dbReference>
<evidence type="ECO:0000256" key="1">
    <source>
        <dbReference type="ARBA" id="ARBA00005947"/>
    </source>
</evidence>
<evidence type="ECO:0000313" key="6">
    <source>
        <dbReference type="Proteomes" id="UP000231919"/>
    </source>
</evidence>
<dbReference type="GO" id="GO:0016787">
    <property type="term" value="F:hydrolase activity"/>
    <property type="evidence" value="ECO:0007669"/>
    <property type="project" value="UniProtKB-KW"/>
</dbReference>
<dbReference type="EMBL" id="CP033614">
    <property type="protein sequence ID" value="AYV56931.1"/>
    <property type="molecule type" value="Genomic_DNA"/>
</dbReference>
<dbReference type="Proteomes" id="UP000231919">
    <property type="component" value="Unassembled WGS sequence"/>
</dbReference>
<comment type="similarity">
    <text evidence="1">Belongs to the histone deacetylase family.</text>
</comment>
<keyword evidence="6" id="KW-1185">Reference proteome</keyword>
<dbReference type="OrthoDB" id="9808367at2"/>
<evidence type="ECO:0000256" key="2">
    <source>
        <dbReference type="ARBA" id="ARBA00022801"/>
    </source>
</evidence>
<keyword evidence="2" id="KW-0378">Hydrolase</keyword>
<dbReference type="GO" id="GO:0040029">
    <property type="term" value="P:epigenetic regulation of gene expression"/>
    <property type="evidence" value="ECO:0007669"/>
    <property type="project" value="TreeGrafter"/>
</dbReference>
<reference evidence="5 6" key="1">
    <citation type="submission" date="2017-07" db="EMBL/GenBank/DDBJ databases">
        <title>Leptospira spp. isolated from tropical soils.</title>
        <authorList>
            <person name="Thibeaux R."/>
            <person name="Iraola G."/>
            <person name="Ferres I."/>
            <person name="Bierque E."/>
            <person name="Girault D."/>
            <person name="Soupe-Gilbert M.-E."/>
            <person name="Picardeau M."/>
            <person name="Goarant C."/>
        </authorList>
    </citation>
    <scope>NUCLEOTIDE SEQUENCE [LARGE SCALE GENOMIC DNA]</scope>
    <source>
        <strain evidence="5 6">JW2-C-B1</strain>
    </source>
</reference>
<dbReference type="RefSeq" id="WP_100736677.1">
    <property type="nucleotide sequence ID" value="NZ_CP033614.1"/>
</dbReference>
<sequence length="301" mass="34095">MEKQLERIGLVYHPDYNMDLGPHVFPARKYQMVYNLVKQDPKLADLYVYKPDPAKEKDLALVHTKEFLKDFFSLKITERTQYSELPLTKQIVQSFVLAVGGTILATELTQKYKFVYHIGGGFHHSMPDRAEGFCYLNDAAIAGKLYQKKHPGKKILFIDLDLHQGNGNSVVFQGDPDVFTFSMHQENLYPKKEKSGLDIPLGEGTDDKKYLELLEKSLNDIKADFKPDLIFYIAGADPFEGDSLGDLKLTFQGLRKRDKIVRDFALALNAPAVILPAGGYAKDFHDTVTIHYNTIKVFAAD</sequence>
<dbReference type="Pfam" id="PF00850">
    <property type="entry name" value="Hist_deacetyl"/>
    <property type="match status" value="1"/>
</dbReference>
<dbReference type="KEGG" id="lkm:EFP84_16440"/>
<evidence type="ECO:0000313" key="5">
    <source>
        <dbReference type="EMBL" id="PJZ31660.1"/>
    </source>
</evidence>
<organism evidence="4 7">
    <name type="scientific">Leptospira kmetyi</name>
    <dbReference type="NCBI Taxonomy" id="408139"/>
    <lineage>
        <taxon>Bacteria</taxon>
        <taxon>Pseudomonadati</taxon>
        <taxon>Spirochaetota</taxon>
        <taxon>Spirochaetia</taxon>
        <taxon>Leptospirales</taxon>
        <taxon>Leptospiraceae</taxon>
        <taxon>Leptospira</taxon>
    </lineage>
</organism>
<protein>
    <submittedName>
        <fullName evidence="4">Histone deacetylase</fullName>
    </submittedName>
</protein>
<dbReference type="InterPro" id="IPR023801">
    <property type="entry name" value="His_deacetylse_dom"/>
</dbReference>
<dbReference type="InterPro" id="IPR044150">
    <property type="entry name" value="HDAC_classIV"/>
</dbReference>
<dbReference type="CDD" id="cd09993">
    <property type="entry name" value="HDAC_classIV"/>
    <property type="match status" value="1"/>
</dbReference>
<feature type="domain" description="Histone deacetylase" evidence="3">
    <location>
        <begin position="23"/>
        <end position="283"/>
    </location>
</feature>
<name>A0A2M9XWC6_9LEPT</name>
<dbReference type="SUPFAM" id="SSF52768">
    <property type="entry name" value="Arginase/deacetylase"/>
    <property type="match status" value="1"/>
</dbReference>
<reference evidence="4 7" key="2">
    <citation type="submission" date="2018-11" db="EMBL/GenBank/DDBJ databases">
        <title>Complete genome sequence of Leptospira kmetyi isolate LS 001/16 from soil sample associated with a leptospirosis patient in Kelantan.</title>
        <authorList>
            <person name="Muhammad Yusoff F."/>
            <person name="Muhammad Yusoff S."/>
            <person name="Ahmad M.N."/>
            <person name="Yusof N.Y."/>
            <person name="Aziah I."/>
        </authorList>
    </citation>
    <scope>NUCLEOTIDE SEQUENCE [LARGE SCALE GENOMIC DNA]</scope>
    <source>
        <strain evidence="4 7">LS 001/16</strain>
    </source>
</reference>
<dbReference type="InterPro" id="IPR037138">
    <property type="entry name" value="His_deacetylse_dom_sf"/>
</dbReference>
<dbReference type="PANTHER" id="PTHR10625:SF19">
    <property type="entry name" value="HISTONE DEACETYLASE 12"/>
    <property type="match status" value="1"/>
</dbReference>
<evidence type="ECO:0000313" key="7">
    <source>
        <dbReference type="Proteomes" id="UP000276407"/>
    </source>
</evidence>
<dbReference type="PRINTS" id="PR01270">
    <property type="entry name" value="HDASUPER"/>
</dbReference>